<dbReference type="AlphaFoldDB" id="A0A7S2PKP6"/>
<dbReference type="Pfam" id="PF25539">
    <property type="entry name" value="Bestrophin_2"/>
    <property type="match status" value="1"/>
</dbReference>
<feature type="transmembrane region" description="Helical" evidence="8">
    <location>
        <begin position="55"/>
        <end position="74"/>
    </location>
</feature>
<dbReference type="EMBL" id="HBGZ01015419">
    <property type="protein sequence ID" value="CAD9603008.1"/>
    <property type="molecule type" value="Transcribed_RNA"/>
</dbReference>
<dbReference type="PANTHER" id="PTHR33281">
    <property type="entry name" value="UPF0187 PROTEIN YNEE"/>
    <property type="match status" value="1"/>
</dbReference>
<evidence type="ECO:0000256" key="8">
    <source>
        <dbReference type="SAM" id="Phobius"/>
    </source>
</evidence>
<protein>
    <recommendedName>
        <fullName evidence="10">Bestrophin homolog</fullName>
    </recommendedName>
</protein>
<keyword evidence="6 8" id="KW-0472">Membrane</keyword>
<keyword evidence="3 8" id="KW-0812">Transmembrane</keyword>
<evidence type="ECO:0000256" key="1">
    <source>
        <dbReference type="ARBA" id="ARBA00004141"/>
    </source>
</evidence>
<feature type="compositionally biased region" description="Polar residues" evidence="7">
    <location>
        <begin position="201"/>
        <end position="218"/>
    </location>
</feature>
<organism evidence="9">
    <name type="scientific">Skeletonema marinoi</name>
    <dbReference type="NCBI Taxonomy" id="267567"/>
    <lineage>
        <taxon>Eukaryota</taxon>
        <taxon>Sar</taxon>
        <taxon>Stramenopiles</taxon>
        <taxon>Ochrophyta</taxon>
        <taxon>Bacillariophyta</taxon>
        <taxon>Coscinodiscophyceae</taxon>
        <taxon>Thalassiosirophycidae</taxon>
        <taxon>Thalassiosirales</taxon>
        <taxon>Skeletonemataceae</taxon>
        <taxon>Skeletonema</taxon>
        <taxon>Skeletonema marinoi-dohrnii complex</taxon>
    </lineage>
</organism>
<reference evidence="9" key="1">
    <citation type="submission" date="2021-01" db="EMBL/GenBank/DDBJ databases">
        <authorList>
            <person name="Corre E."/>
            <person name="Pelletier E."/>
            <person name="Niang G."/>
            <person name="Scheremetjew M."/>
            <person name="Finn R."/>
            <person name="Kale V."/>
            <person name="Holt S."/>
            <person name="Cochrane G."/>
            <person name="Meng A."/>
            <person name="Brown T."/>
            <person name="Cohen L."/>
        </authorList>
    </citation>
    <scope>NUCLEOTIDE SEQUENCE</scope>
    <source>
        <strain evidence="9">SM1012Den-03</strain>
    </source>
</reference>
<evidence type="ECO:0000256" key="5">
    <source>
        <dbReference type="ARBA" id="ARBA00023065"/>
    </source>
</evidence>
<feature type="transmembrane region" description="Helical" evidence="8">
    <location>
        <begin position="21"/>
        <end position="43"/>
    </location>
</feature>
<evidence type="ECO:0000313" key="9">
    <source>
        <dbReference type="EMBL" id="CAD9603008.1"/>
    </source>
</evidence>
<dbReference type="InterPro" id="IPR044669">
    <property type="entry name" value="YneE/VCCN1/2-like"/>
</dbReference>
<evidence type="ECO:0000256" key="3">
    <source>
        <dbReference type="ARBA" id="ARBA00022692"/>
    </source>
</evidence>
<feature type="region of interest" description="Disordered" evidence="7">
    <location>
        <begin position="145"/>
        <end position="229"/>
    </location>
</feature>
<feature type="transmembrane region" description="Helical" evidence="8">
    <location>
        <begin position="424"/>
        <end position="441"/>
    </location>
</feature>
<dbReference type="GO" id="GO:0005254">
    <property type="term" value="F:chloride channel activity"/>
    <property type="evidence" value="ECO:0007669"/>
    <property type="project" value="InterPro"/>
</dbReference>
<evidence type="ECO:0000256" key="6">
    <source>
        <dbReference type="ARBA" id="ARBA00023136"/>
    </source>
</evidence>
<name>A0A7S2PKP6_9STRA</name>
<evidence type="ECO:0000256" key="2">
    <source>
        <dbReference type="ARBA" id="ARBA00022448"/>
    </source>
</evidence>
<keyword evidence="2" id="KW-0813">Transport</keyword>
<gene>
    <name evidence="9" type="ORF">SMAR0320_LOCUS11008</name>
</gene>
<evidence type="ECO:0008006" key="10">
    <source>
        <dbReference type="Google" id="ProtNLM"/>
    </source>
</evidence>
<dbReference type="PANTHER" id="PTHR33281:SF20">
    <property type="match status" value="1"/>
</dbReference>
<keyword evidence="5" id="KW-0406">Ion transport</keyword>
<sequence length="491" mass="55741">MIKYTQGYYGFHTLFQVYGSSLYKACFCAVISSVLYFLYYWFYIHEVINLLDHPYPVAAVVSSVAIALSFKLTFSYNRWWEACTTLHNMHAKWLDVGSTMAAFHLQSRIYESVAPPSFGEHQDVHFDFVRRREITERTSTSFVTARDTLNSNETKPTSVKSRLGKILRRQNKEMSRGAKDKDTQNIHDSSSSALPFPNDYWTRSKSSKANGSLSNDASVQKKDDPTENPSLFLQETAHLVSLLSAVALSTLRYDAEGKEAPLTEFVPGKNWPSNNSDNDKEMLKNGYRRNKAWSTVKFMLDVSRSPTEILEYNAARPFHVIGGISDKEAEFLRNAKGASAKVALVYLWLNEFITREHMHGSMGTVAPPIISRLMQFTSDGHMWYNAARKMAYIPFPFPHVQLTSAFILLTIVVVPVLMLVKANVYFGFVLNFLVVTILTGLNEVAKELENPFTNVPNDLPLNLFQAHFNEALITMFAGYHPDSHWELKESA</sequence>
<dbReference type="GO" id="GO:0016020">
    <property type="term" value="C:membrane"/>
    <property type="evidence" value="ECO:0007669"/>
    <property type="project" value="UniProtKB-SubCell"/>
</dbReference>
<feature type="compositionally biased region" description="Polar residues" evidence="7">
    <location>
        <begin position="147"/>
        <end position="160"/>
    </location>
</feature>
<evidence type="ECO:0000256" key="7">
    <source>
        <dbReference type="SAM" id="MobiDB-lite"/>
    </source>
</evidence>
<feature type="transmembrane region" description="Helical" evidence="8">
    <location>
        <begin position="397"/>
        <end position="418"/>
    </location>
</feature>
<keyword evidence="4 8" id="KW-1133">Transmembrane helix</keyword>
<evidence type="ECO:0000256" key="4">
    <source>
        <dbReference type="ARBA" id="ARBA00022989"/>
    </source>
</evidence>
<feature type="compositionally biased region" description="Basic and acidic residues" evidence="7">
    <location>
        <begin position="170"/>
        <end position="185"/>
    </location>
</feature>
<proteinExistence type="predicted"/>
<comment type="subcellular location">
    <subcellularLocation>
        <location evidence="1">Membrane</location>
        <topology evidence="1">Multi-pass membrane protein</topology>
    </subcellularLocation>
</comment>
<accession>A0A7S2PKP6</accession>